<keyword evidence="1" id="KW-0378">Hydrolase</keyword>
<accession>A0A916S1Z4</accession>
<dbReference type="InterPro" id="IPR029058">
    <property type="entry name" value="AB_hydrolase_fold"/>
</dbReference>
<dbReference type="AlphaFoldDB" id="A0A916S1Z4"/>
<gene>
    <name evidence="1" type="ORF">GCM10011385_35570</name>
</gene>
<dbReference type="EMBL" id="BMIF01000014">
    <property type="protein sequence ID" value="GGA78312.1"/>
    <property type="molecule type" value="Genomic_DNA"/>
</dbReference>
<dbReference type="SUPFAM" id="SSF53474">
    <property type="entry name" value="alpha/beta-Hydrolases"/>
    <property type="match status" value="1"/>
</dbReference>
<dbReference type="RefSeq" id="WP_188722455.1">
    <property type="nucleotide sequence ID" value="NZ_BMIF01000014.1"/>
</dbReference>
<name>A0A916S1Z4_9HYPH</name>
<reference evidence="1" key="2">
    <citation type="submission" date="2020-09" db="EMBL/GenBank/DDBJ databases">
        <authorList>
            <person name="Sun Q."/>
            <person name="Zhou Y."/>
        </authorList>
    </citation>
    <scope>NUCLEOTIDE SEQUENCE</scope>
    <source>
        <strain evidence="1">CGMCC 1.15320</strain>
    </source>
</reference>
<proteinExistence type="predicted"/>
<sequence length="386" mass="42993">MHDLVFDWKHIAFAASRGFTETYGFNGSQGVTNLEGVLLRPKSHPSSKTLLVFMHPASTLQLLPFPRSMAAAGFHVLCAGSRYQRNDTALIMENVVIDLGAWIRAAREDWGYDKVLLCGWSGGGSLTMLYQSQAENPTLTETPAGDPVDVKGASLIPADAVMNLAAHSSRALLLTEWLDASVLDENNPDARDPELDLYCGNVKPPYSEEFVSRYRQAQQERMGRITTRALETLDMLRRRGGREVERVFVTHRTMADPRFLDPTIDPNNRKPGWSYLGEPETVNSGPVGLGRIATLRSWLSQWSLEHTRANSLVTAREVTVPFLALECGADDAVPQPHTRQIFDAVKSEDREFRLIEAANHYFVNQPNELALATTTVSEWIKARGLD</sequence>
<protein>
    <submittedName>
        <fullName evidence="1">Alpha/beta hydrolase</fullName>
    </submittedName>
</protein>
<comment type="caution">
    <text evidence="1">The sequence shown here is derived from an EMBL/GenBank/DDBJ whole genome shotgun (WGS) entry which is preliminary data.</text>
</comment>
<evidence type="ECO:0000313" key="2">
    <source>
        <dbReference type="Proteomes" id="UP000636264"/>
    </source>
</evidence>
<dbReference type="Proteomes" id="UP000636264">
    <property type="component" value="Unassembled WGS sequence"/>
</dbReference>
<keyword evidence="2" id="KW-1185">Reference proteome</keyword>
<reference evidence="1" key="1">
    <citation type="journal article" date="2014" name="Int. J. Syst. Evol. Microbiol.">
        <title>Complete genome sequence of Corynebacterium casei LMG S-19264T (=DSM 44701T), isolated from a smear-ripened cheese.</title>
        <authorList>
            <consortium name="US DOE Joint Genome Institute (JGI-PGF)"/>
            <person name="Walter F."/>
            <person name="Albersmeier A."/>
            <person name="Kalinowski J."/>
            <person name="Ruckert C."/>
        </authorList>
    </citation>
    <scope>NUCLEOTIDE SEQUENCE</scope>
    <source>
        <strain evidence="1">CGMCC 1.15320</strain>
    </source>
</reference>
<evidence type="ECO:0000313" key="1">
    <source>
        <dbReference type="EMBL" id="GGA78312.1"/>
    </source>
</evidence>
<dbReference type="Gene3D" id="3.40.50.1820">
    <property type="entry name" value="alpha/beta hydrolase"/>
    <property type="match status" value="2"/>
</dbReference>
<organism evidence="1 2">
    <name type="scientific">Nitratireductor aestuarii</name>
    <dbReference type="NCBI Taxonomy" id="1735103"/>
    <lineage>
        <taxon>Bacteria</taxon>
        <taxon>Pseudomonadati</taxon>
        <taxon>Pseudomonadota</taxon>
        <taxon>Alphaproteobacteria</taxon>
        <taxon>Hyphomicrobiales</taxon>
        <taxon>Phyllobacteriaceae</taxon>
        <taxon>Nitratireductor</taxon>
    </lineage>
</organism>
<dbReference type="GO" id="GO:0016787">
    <property type="term" value="F:hydrolase activity"/>
    <property type="evidence" value="ECO:0007669"/>
    <property type="project" value="UniProtKB-KW"/>
</dbReference>